<gene>
    <name evidence="2" type="ORF">POVCU1_006350</name>
</gene>
<dbReference type="EMBL" id="FLQV01000117">
    <property type="protein sequence ID" value="SBS82031.1"/>
    <property type="molecule type" value="Genomic_DNA"/>
</dbReference>
<evidence type="ECO:0000313" key="2">
    <source>
        <dbReference type="EMBL" id="SBS82031.1"/>
    </source>
</evidence>
<organism evidence="2 3">
    <name type="scientific">Plasmodium ovale curtisi</name>
    <dbReference type="NCBI Taxonomy" id="864141"/>
    <lineage>
        <taxon>Eukaryota</taxon>
        <taxon>Sar</taxon>
        <taxon>Alveolata</taxon>
        <taxon>Apicomplexa</taxon>
        <taxon>Aconoidasida</taxon>
        <taxon>Haemosporida</taxon>
        <taxon>Plasmodiidae</taxon>
        <taxon>Plasmodium</taxon>
        <taxon>Plasmodium (Plasmodium)</taxon>
    </lineage>
</organism>
<name>A0A1A8VNS0_PLAOA</name>
<reference evidence="3" key="1">
    <citation type="submission" date="2016-05" db="EMBL/GenBank/DDBJ databases">
        <authorList>
            <person name="Naeem Raeece"/>
        </authorList>
    </citation>
    <scope>NUCLEOTIDE SEQUENCE [LARGE SCALE GENOMIC DNA]</scope>
</reference>
<sequence>MHMALFPYPSVLLQNGRITVGVPCLTAQCTMILAHSLYAGRPVHQTHDSAHEQSGLASSSPFVLQRDVQ</sequence>
<feature type="region of interest" description="Disordered" evidence="1">
    <location>
        <begin position="44"/>
        <end position="69"/>
    </location>
</feature>
<evidence type="ECO:0000256" key="1">
    <source>
        <dbReference type="SAM" id="MobiDB-lite"/>
    </source>
</evidence>
<accession>A0A1A8VNS0</accession>
<dbReference type="AlphaFoldDB" id="A0A1A8VNS0"/>
<protein>
    <submittedName>
        <fullName evidence="2">Uncharacterized protein</fullName>
    </submittedName>
</protein>
<dbReference type="Proteomes" id="UP000078546">
    <property type="component" value="Unassembled WGS sequence"/>
</dbReference>
<proteinExistence type="predicted"/>
<evidence type="ECO:0000313" key="3">
    <source>
        <dbReference type="Proteomes" id="UP000078546"/>
    </source>
</evidence>